<evidence type="ECO:0000256" key="4">
    <source>
        <dbReference type="ARBA" id="ARBA00022982"/>
    </source>
</evidence>
<dbReference type="Pfam" id="PF13442">
    <property type="entry name" value="Cytochrome_CBB3"/>
    <property type="match status" value="1"/>
</dbReference>
<proteinExistence type="predicted"/>
<evidence type="ECO:0000256" key="1">
    <source>
        <dbReference type="ARBA" id="ARBA00022448"/>
    </source>
</evidence>
<comment type="caution">
    <text evidence="8">The sequence shown here is derived from an EMBL/GenBank/DDBJ whole genome shotgun (WGS) entry which is preliminary data.</text>
</comment>
<keyword evidence="2 6" id="KW-0349">Heme</keyword>
<evidence type="ECO:0000256" key="2">
    <source>
        <dbReference type="ARBA" id="ARBA00022617"/>
    </source>
</evidence>
<evidence type="ECO:0000256" key="6">
    <source>
        <dbReference type="PROSITE-ProRule" id="PRU00433"/>
    </source>
</evidence>
<dbReference type="SUPFAM" id="SSF46626">
    <property type="entry name" value="Cytochrome c"/>
    <property type="match status" value="3"/>
</dbReference>
<dbReference type="InterPro" id="IPR009056">
    <property type="entry name" value="Cyt_c-like_dom"/>
</dbReference>
<evidence type="ECO:0000256" key="3">
    <source>
        <dbReference type="ARBA" id="ARBA00022723"/>
    </source>
</evidence>
<dbReference type="PANTHER" id="PTHR33751:SF9">
    <property type="entry name" value="CYTOCHROME C4"/>
    <property type="match status" value="1"/>
</dbReference>
<dbReference type="EMBL" id="JAOCZP010000001">
    <property type="protein sequence ID" value="MCT7373982.1"/>
    <property type="molecule type" value="Genomic_DNA"/>
</dbReference>
<evidence type="ECO:0000313" key="9">
    <source>
        <dbReference type="Proteomes" id="UP001320831"/>
    </source>
</evidence>
<feature type="domain" description="Cytochrome c" evidence="7">
    <location>
        <begin position="56"/>
        <end position="142"/>
    </location>
</feature>
<dbReference type="PANTHER" id="PTHR33751">
    <property type="entry name" value="CBB3-TYPE CYTOCHROME C OXIDASE SUBUNIT FIXP"/>
    <property type="match status" value="1"/>
</dbReference>
<dbReference type="InterPro" id="IPR036909">
    <property type="entry name" value="Cyt_c-like_dom_sf"/>
</dbReference>
<accession>A0ABT2LHZ7</accession>
<keyword evidence="3 6" id="KW-0479">Metal-binding</keyword>
<keyword evidence="9" id="KW-1185">Reference proteome</keyword>
<dbReference type="RefSeq" id="WP_260900330.1">
    <property type="nucleotide sequence ID" value="NZ_JAOCZP010000001.1"/>
</dbReference>
<reference evidence="8 9" key="1">
    <citation type="submission" date="2022-09" db="EMBL/GenBank/DDBJ databases">
        <title>Chelativorans salina sp. nov., a novel slightly halophilic bacterium isolated from a saline lake sediment enrichment.</title>
        <authorList>
            <person name="Gao L."/>
            <person name="Fang B.-Z."/>
            <person name="Li W.-J."/>
        </authorList>
    </citation>
    <scope>NUCLEOTIDE SEQUENCE [LARGE SCALE GENOMIC DNA]</scope>
    <source>
        <strain evidence="8 9">EGI FJ00035</strain>
    </source>
</reference>
<gene>
    <name evidence="8" type="ORF">N5A92_02870</name>
</gene>
<dbReference type="PROSITE" id="PS51007">
    <property type="entry name" value="CYTC"/>
    <property type="match status" value="3"/>
</dbReference>
<dbReference type="Gene3D" id="1.10.760.10">
    <property type="entry name" value="Cytochrome c-like domain"/>
    <property type="match status" value="3"/>
</dbReference>
<evidence type="ECO:0000256" key="5">
    <source>
        <dbReference type="ARBA" id="ARBA00023004"/>
    </source>
</evidence>
<keyword evidence="1" id="KW-0813">Transport</keyword>
<evidence type="ECO:0000313" key="8">
    <source>
        <dbReference type="EMBL" id="MCT7373982.1"/>
    </source>
</evidence>
<protein>
    <submittedName>
        <fullName evidence="8">C-type cytochrome</fullName>
    </submittedName>
</protein>
<dbReference type="InterPro" id="IPR050597">
    <property type="entry name" value="Cytochrome_c_Oxidase_Subunit"/>
</dbReference>
<keyword evidence="4" id="KW-0249">Electron transport</keyword>
<keyword evidence="5 6" id="KW-0408">Iron</keyword>
<feature type="domain" description="Cytochrome c" evidence="7">
    <location>
        <begin position="148"/>
        <end position="238"/>
    </location>
</feature>
<sequence length="350" mass="37846">MATVVGAFMFAASGFYNVSALKRHYVVVERAIQFALNRSISTHSTGDAPNNLDDENLIRLGARHFQLGCAPCHGMPSGDGNPIMQEMYPAPPDLSHAASKWDAAELGWIIQNGVKFTGMPAWAGLHRQDEIWPLVAFLQYLPSEEVYADTIGGLASPTADETTPADRASLCVACHGDGQRLPVSDKVPSLSGQTAAYLRRSLFDYRADRRQSGMMEPIAAALDDQAIERLAAHFSAQKVPKDIAGTAQNGIERGRRIAVSGQPDAHLPPCLSCHGSSGSDRFPRLGGLSRQYILGQLRLFQSGVRSESGFAAIMSTVAQRLTPEQMEDVATYFAAADRPVRETASSRMGR</sequence>
<name>A0ABT2LHZ7_9HYPH</name>
<dbReference type="Proteomes" id="UP001320831">
    <property type="component" value="Unassembled WGS sequence"/>
</dbReference>
<organism evidence="8 9">
    <name type="scientific">Chelativorans salis</name>
    <dbReference type="NCBI Taxonomy" id="2978478"/>
    <lineage>
        <taxon>Bacteria</taxon>
        <taxon>Pseudomonadati</taxon>
        <taxon>Pseudomonadota</taxon>
        <taxon>Alphaproteobacteria</taxon>
        <taxon>Hyphomicrobiales</taxon>
        <taxon>Phyllobacteriaceae</taxon>
        <taxon>Chelativorans</taxon>
    </lineage>
</organism>
<feature type="domain" description="Cytochrome c" evidence="7">
    <location>
        <begin position="249"/>
        <end position="337"/>
    </location>
</feature>
<evidence type="ECO:0000259" key="7">
    <source>
        <dbReference type="PROSITE" id="PS51007"/>
    </source>
</evidence>